<gene>
    <name evidence="9" type="primary">pcaR_1</name>
    <name evidence="9" type="ORF">Pflav_043180</name>
</gene>
<accession>A0A6F8XVZ2</accession>
<dbReference type="GO" id="GO:0003677">
    <property type="term" value="F:DNA binding"/>
    <property type="evidence" value="ECO:0007669"/>
    <property type="project" value="UniProtKB-KW"/>
</dbReference>
<dbReference type="InterPro" id="IPR050707">
    <property type="entry name" value="HTH_MetabolicPath_Reg"/>
</dbReference>
<evidence type="ECO:0000256" key="2">
    <source>
        <dbReference type="ARBA" id="ARBA00023015"/>
    </source>
</evidence>
<dbReference type="Gene3D" id="3.30.450.40">
    <property type="match status" value="1"/>
</dbReference>
<dbReference type="InterPro" id="IPR005471">
    <property type="entry name" value="Tscrpt_reg_IclR_N"/>
</dbReference>
<dbReference type="InterPro" id="IPR029016">
    <property type="entry name" value="GAF-like_dom_sf"/>
</dbReference>
<reference evidence="9 10" key="1">
    <citation type="submission" date="2020-03" db="EMBL/GenBank/DDBJ databases">
        <title>Whole genome shotgun sequence of Phytohabitans flavus NBRC 107702.</title>
        <authorList>
            <person name="Komaki H."/>
            <person name="Tamura T."/>
        </authorList>
    </citation>
    <scope>NUCLEOTIDE SEQUENCE [LARGE SCALE GENOMIC DNA]</scope>
    <source>
        <strain evidence="9 10">NBRC 107702</strain>
    </source>
</reference>
<dbReference type="SUPFAM" id="SSF46785">
    <property type="entry name" value="Winged helix' DNA-binding domain"/>
    <property type="match status" value="1"/>
</dbReference>
<evidence type="ECO:0000256" key="3">
    <source>
        <dbReference type="ARBA" id="ARBA00023125"/>
    </source>
</evidence>
<dbReference type="GO" id="GO:0003700">
    <property type="term" value="F:DNA-binding transcription factor activity"/>
    <property type="evidence" value="ECO:0007669"/>
    <property type="project" value="TreeGrafter"/>
</dbReference>
<dbReference type="Proteomes" id="UP000502508">
    <property type="component" value="Chromosome"/>
</dbReference>
<keyword evidence="10" id="KW-1185">Reference proteome</keyword>
<evidence type="ECO:0000256" key="5">
    <source>
        <dbReference type="ARBA" id="ARBA00058938"/>
    </source>
</evidence>
<dbReference type="PANTHER" id="PTHR30136:SF34">
    <property type="entry name" value="TRANSCRIPTIONAL REGULATOR"/>
    <property type="match status" value="1"/>
</dbReference>
<dbReference type="FunFam" id="1.10.10.10:FF:000056">
    <property type="entry name" value="IclR family transcriptional regulator"/>
    <property type="match status" value="1"/>
</dbReference>
<dbReference type="Pfam" id="PF09339">
    <property type="entry name" value="HTH_IclR"/>
    <property type="match status" value="1"/>
</dbReference>
<dbReference type="Pfam" id="PF01614">
    <property type="entry name" value="IclR_C"/>
    <property type="match status" value="1"/>
</dbReference>
<keyword evidence="3" id="KW-0238">DNA-binding</keyword>
<proteinExistence type="predicted"/>
<dbReference type="NCBIfam" id="TIGR02431">
    <property type="entry name" value="pcaR_pcaU"/>
    <property type="match status" value="1"/>
</dbReference>
<evidence type="ECO:0000256" key="1">
    <source>
        <dbReference type="ARBA" id="ARBA00022798"/>
    </source>
</evidence>
<dbReference type="SMART" id="SM00346">
    <property type="entry name" value="HTH_ICLR"/>
    <property type="match status" value="1"/>
</dbReference>
<dbReference type="SUPFAM" id="SSF55781">
    <property type="entry name" value="GAF domain-like"/>
    <property type="match status" value="1"/>
</dbReference>
<dbReference type="AlphaFoldDB" id="A0A6F8XVZ2"/>
<dbReference type="GO" id="GO:0006071">
    <property type="term" value="P:glycerol metabolic process"/>
    <property type="evidence" value="ECO:0007669"/>
    <property type="project" value="UniProtKB-KW"/>
</dbReference>
<reference evidence="9 10" key="2">
    <citation type="submission" date="2020-03" db="EMBL/GenBank/DDBJ databases">
        <authorList>
            <person name="Ichikawa N."/>
            <person name="Kimura A."/>
            <person name="Kitahashi Y."/>
            <person name="Uohara A."/>
        </authorList>
    </citation>
    <scope>NUCLEOTIDE SEQUENCE [LARGE SCALE GENOMIC DNA]</scope>
    <source>
        <strain evidence="9 10">NBRC 107702</strain>
    </source>
</reference>
<dbReference type="GO" id="GO:0045892">
    <property type="term" value="P:negative regulation of DNA-templated transcription"/>
    <property type="evidence" value="ECO:0007669"/>
    <property type="project" value="TreeGrafter"/>
</dbReference>
<evidence type="ECO:0000313" key="9">
    <source>
        <dbReference type="EMBL" id="BCB77908.1"/>
    </source>
</evidence>
<dbReference type="InterPro" id="IPR036388">
    <property type="entry name" value="WH-like_DNA-bd_sf"/>
</dbReference>
<evidence type="ECO:0000259" key="8">
    <source>
        <dbReference type="PROSITE" id="PS51078"/>
    </source>
</evidence>
<dbReference type="PANTHER" id="PTHR30136">
    <property type="entry name" value="HELIX-TURN-HELIX TRANSCRIPTIONAL REGULATOR, ICLR FAMILY"/>
    <property type="match status" value="1"/>
</dbReference>
<dbReference type="Gene3D" id="1.10.10.10">
    <property type="entry name" value="Winged helix-like DNA-binding domain superfamily/Winged helix DNA-binding domain"/>
    <property type="match status" value="1"/>
</dbReference>
<evidence type="ECO:0000313" key="10">
    <source>
        <dbReference type="Proteomes" id="UP000502508"/>
    </source>
</evidence>
<name>A0A6F8XVZ2_9ACTN</name>
<dbReference type="GO" id="GO:0046278">
    <property type="term" value="P:3,4-dihydroxybenzoate metabolic process"/>
    <property type="evidence" value="ECO:0007669"/>
    <property type="project" value="InterPro"/>
</dbReference>
<keyword evidence="1" id="KW-0319">Glycerol metabolism</keyword>
<dbReference type="KEGG" id="pfla:Pflav_043180"/>
<dbReference type="PROSITE" id="PS51077">
    <property type="entry name" value="HTH_ICLR"/>
    <property type="match status" value="1"/>
</dbReference>
<sequence>MVTSRTRRSILVAVDVAICDPTRSVGVTVDDAGGEVQRNAEFVQSLERGLAVIRAFDADDHSLTLSDVAHKAGLTRAAARRFLHTLAELGYVRNDGRQFSLNPRVLELGYAYLSGLIVPELAMGHMEELASRTHESASLSVLDEEMVVYVARVPAKRIMTVQISVGTRLPAYATSMGRVLLAHSPKDWLDGYLARVALRPHTRYTVTTRQRLATALDAVHRNGYAFVDQELEEGLRSVAVPVRSPSGTVIAAMNCSTHVSRGSAEKIVAEFVPELRRTAEAIEADLKVKDRKRPASAAG</sequence>
<dbReference type="InterPro" id="IPR014757">
    <property type="entry name" value="Tscrpt_reg_IclR_C"/>
</dbReference>
<feature type="domain" description="IclR-ED" evidence="8">
    <location>
        <begin position="104"/>
        <end position="288"/>
    </location>
</feature>
<protein>
    <recommendedName>
        <fullName evidence="6">Glycerol operon regulatory protein</fullName>
    </recommendedName>
</protein>
<dbReference type="GO" id="GO:0045893">
    <property type="term" value="P:positive regulation of DNA-templated transcription"/>
    <property type="evidence" value="ECO:0007669"/>
    <property type="project" value="InterPro"/>
</dbReference>
<comment type="function">
    <text evidence="5">May be an activator protein for the gylABX operon.</text>
</comment>
<keyword evidence="2" id="KW-0805">Transcription regulation</keyword>
<dbReference type="InterPro" id="IPR012794">
    <property type="entry name" value="PcaR_PcaU"/>
</dbReference>
<dbReference type="EMBL" id="AP022870">
    <property type="protein sequence ID" value="BCB77908.1"/>
    <property type="molecule type" value="Genomic_DNA"/>
</dbReference>
<dbReference type="PROSITE" id="PS51078">
    <property type="entry name" value="ICLR_ED"/>
    <property type="match status" value="1"/>
</dbReference>
<evidence type="ECO:0000256" key="4">
    <source>
        <dbReference type="ARBA" id="ARBA00023163"/>
    </source>
</evidence>
<evidence type="ECO:0000259" key="7">
    <source>
        <dbReference type="PROSITE" id="PS51077"/>
    </source>
</evidence>
<feature type="domain" description="HTH iclR-type" evidence="7">
    <location>
        <begin position="43"/>
        <end position="103"/>
    </location>
</feature>
<keyword evidence="4" id="KW-0804">Transcription</keyword>
<organism evidence="9 10">
    <name type="scientific">Phytohabitans flavus</name>
    <dbReference type="NCBI Taxonomy" id="1076124"/>
    <lineage>
        <taxon>Bacteria</taxon>
        <taxon>Bacillati</taxon>
        <taxon>Actinomycetota</taxon>
        <taxon>Actinomycetes</taxon>
        <taxon>Micromonosporales</taxon>
        <taxon>Micromonosporaceae</taxon>
    </lineage>
</organism>
<dbReference type="InterPro" id="IPR036390">
    <property type="entry name" value="WH_DNA-bd_sf"/>
</dbReference>
<evidence type="ECO:0000256" key="6">
    <source>
        <dbReference type="ARBA" id="ARBA00070406"/>
    </source>
</evidence>